<feature type="non-terminal residue" evidence="1">
    <location>
        <position position="1"/>
    </location>
</feature>
<evidence type="ECO:0000313" key="1">
    <source>
        <dbReference type="EMBL" id="KAH0891192.1"/>
    </source>
</evidence>
<organism evidence="1 2">
    <name type="scientific">Brassica napus</name>
    <name type="common">Rape</name>
    <dbReference type="NCBI Taxonomy" id="3708"/>
    <lineage>
        <taxon>Eukaryota</taxon>
        <taxon>Viridiplantae</taxon>
        <taxon>Streptophyta</taxon>
        <taxon>Embryophyta</taxon>
        <taxon>Tracheophyta</taxon>
        <taxon>Spermatophyta</taxon>
        <taxon>Magnoliopsida</taxon>
        <taxon>eudicotyledons</taxon>
        <taxon>Gunneridae</taxon>
        <taxon>Pentapetalae</taxon>
        <taxon>rosids</taxon>
        <taxon>malvids</taxon>
        <taxon>Brassicales</taxon>
        <taxon>Brassicaceae</taxon>
        <taxon>Brassiceae</taxon>
        <taxon>Brassica</taxon>
    </lineage>
</organism>
<evidence type="ECO:0000313" key="2">
    <source>
        <dbReference type="Proteomes" id="UP000824890"/>
    </source>
</evidence>
<accession>A0ABQ8AF79</accession>
<dbReference type="EMBL" id="JAGKQM010000013">
    <property type="protein sequence ID" value="KAH0891192.1"/>
    <property type="molecule type" value="Genomic_DNA"/>
</dbReference>
<gene>
    <name evidence="1" type="ORF">HID58_053621</name>
</gene>
<keyword evidence="2" id="KW-1185">Reference proteome</keyword>
<sequence length="120" mass="12687">GGQFEEVGGLKRERAEAIRAVFAGARFLAASSSSPFSLASLTLSFLAALSEGSAQLTFCCMTPLISSRASLRASMLTFAGVLLSCMDCDELSLLPESTHLGTCLPVPDLLASLMKPEVWR</sequence>
<comment type="caution">
    <text evidence="1">The sequence shown here is derived from an EMBL/GenBank/DDBJ whole genome shotgun (WGS) entry which is preliminary data.</text>
</comment>
<dbReference type="Proteomes" id="UP000824890">
    <property type="component" value="Unassembled WGS sequence"/>
</dbReference>
<proteinExistence type="predicted"/>
<name>A0ABQ8AF79_BRANA</name>
<protein>
    <submittedName>
        <fullName evidence="1">Uncharacterized protein</fullName>
    </submittedName>
</protein>
<reference evidence="1 2" key="1">
    <citation type="submission" date="2021-05" db="EMBL/GenBank/DDBJ databases">
        <title>Genome Assembly of Synthetic Allotetraploid Brassica napus Reveals Homoeologous Exchanges between Subgenomes.</title>
        <authorList>
            <person name="Davis J.T."/>
        </authorList>
    </citation>
    <scope>NUCLEOTIDE SEQUENCE [LARGE SCALE GENOMIC DNA]</scope>
    <source>
        <strain evidence="2">cv. Da-Ae</strain>
        <tissue evidence="1">Seedling</tissue>
    </source>
</reference>